<keyword evidence="2" id="KW-0732">Signal</keyword>
<evidence type="ECO:0000259" key="3">
    <source>
        <dbReference type="Pfam" id="PF13115"/>
    </source>
</evidence>
<sequence>MKKWMFVLFISMLVIAGCGQSNEETESNNGEVPAAIEANLDIPETADKDEEVTLSVTVTQGEEAVEDADEVKFEIWKEGQKEDSEVINSTHDADGRYIAAKTFSEDGVYLVQSHVTARSMHTMPQKQIIVGDAEEQEHHDHGDEADADGHDHGHSDSVAITLEAPDKLQANKAANLKATILHEEKALEGAMVRLEIVNNKDEHQVAWVDMEEENAGDYETSHTFKASGKYKVVVHVENEEGLHEHIEKELTVE</sequence>
<reference evidence="4 5" key="1">
    <citation type="journal article" date="2010" name="Int. J. Syst. Evol. Microbiol.">
        <title>Bacillus horneckiae sp. nov., isolated from a spacecraft-assembly clean room.</title>
        <authorList>
            <person name="Vaishampayan P."/>
            <person name="Probst A."/>
            <person name="Krishnamurthi S."/>
            <person name="Ghosh S."/>
            <person name="Osman S."/>
            <person name="McDowall A."/>
            <person name="Ruckmani A."/>
            <person name="Mayilraj S."/>
            <person name="Venkateswaran K."/>
        </authorList>
    </citation>
    <scope>NUCLEOTIDE SEQUENCE [LARGE SCALE GENOMIC DNA]</scope>
    <source>
        <strain evidence="5">1PO1SC</strain>
    </source>
</reference>
<feature type="signal peptide" evidence="2">
    <location>
        <begin position="1"/>
        <end position="16"/>
    </location>
</feature>
<evidence type="ECO:0000256" key="1">
    <source>
        <dbReference type="SAM" id="MobiDB-lite"/>
    </source>
</evidence>
<feature type="region of interest" description="Disordered" evidence="1">
    <location>
        <begin position="133"/>
        <end position="156"/>
    </location>
</feature>
<dbReference type="InterPro" id="IPR032693">
    <property type="entry name" value="YtkA-like_dom"/>
</dbReference>
<dbReference type="Proteomes" id="UP000233343">
    <property type="component" value="Unassembled WGS sequence"/>
</dbReference>
<comment type="caution">
    <text evidence="4">The sequence shown here is derived from an EMBL/GenBank/DDBJ whole genome shotgun (WGS) entry which is preliminary data.</text>
</comment>
<dbReference type="PROSITE" id="PS51257">
    <property type="entry name" value="PROKAR_LIPOPROTEIN"/>
    <property type="match status" value="1"/>
</dbReference>
<protein>
    <recommendedName>
        <fullName evidence="3">YtkA-like domain-containing protein</fullName>
    </recommendedName>
</protein>
<name>A0A2N0ZNB5_9BACI</name>
<evidence type="ECO:0000313" key="4">
    <source>
        <dbReference type="EMBL" id="PKG30976.1"/>
    </source>
</evidence>
<proteinExistence type="predicted"/>
<keyword evidence="5" id="KW-1185">Reference proteome</keyword>
<dbReference type="Pfam" id="PF13115">
    <property type="entry name" value="YtkA"/>
    <property type="match status" value="2"/>
</dbReference>
<organism evidence="4 5">
    <name type="scientific">Cytobacillus horneckiae</name>
    <dbReference type="NCBI Taxonomy" id="549687"/>
    <lineage>
        <taxon>Bacteria</taxon>
        <taxon>Bacillati</taxon>
        <taxon>Bacillota</taxon>
        <taxon>Bacilli</taxon>
        <taxon>Bacillales</taxon>
        <taxon>Bacillaceae</taxon>
        <taxon>Cytobacillus</taxon>
    </lineage>
</organism>
<dbReference type="EMBL" id="PISD01000002">
    <property type="protein sequence ID" value="PKG30976.1"/>
    <property type="molecule type" value="Genomic_DNA"/>
</dbReference>
<dbReference type="RefSeq" id="WP_066190374.1">
    <property type="nucleotide sequence ID" value="NZ_JARMMB010000005.1"/>
</dbReference>
<feature type="domain" description="YtkA-like" evidence="3">
    <location>
        <begin position="36"/>
        <end position="114"/>
    </location>
</feature>
<feature type="domain" description="YtkA-like" evidence="3">
    <location>
        <begin position="155"/>
        <end position="235"/>
    </location>
</feature>
<dbReference type="AlphaFoldDB" id="A0A2N0ZNB5"/>
<evidence type="ECO:0000313" key="5">
    <source>
        <dbReference type="Proteomes" id="UP000233343"/>
    </source>
</evidence>
<gene>
    <name evidence="4" type="ORF">CWS20_00770</name>
</gene>
<feature type="chain" id="PRO_5038356110" description="YtkA-like domain-containing protein" evidence="2">
    <location>
        <begin position="17"/>
        <end position="253"/>
    </location>
</feature>
<evidence type="ECO:0000256" key="2">
    <source>
        <dbReference type="SAM" id="SignalP"/>
    </source>
</evidence>
<accession>A0A2N0ZNB5</accession>
<feature type="compositionally biased region" description="Basic and acidic residues" evidence="1">
    <location>
        <begin position="136"/>
        <end position="155"/>
    </location>
</feature>